<sequence length="138" mass="16089">MNTFIFQCLPQKYDLREKLIKGQKDTWYATRYRNKMQPGDLVFFWMGGDDRFRGLYGWGELISEPYIKEDWESYGVDILYKARFAKPITKSKILKYPNLSNLLLFRAPMASNFLVDSSESKSLIKLISGLGEPTPLTQ</sequence>
<dbReference type="KEGG" id="camu:CA2015_1125"/>
<dbReference type="InterPro" id="IPR002740">
    <property type="entry name" value="EVE_domain"/>
</dbReference>
<accession>A0A0H4P8W0</accession>
<dbReference type="RefSeq" id="WP_048641005.1">
    <property type="nucleotide sequence ID" value="NZ_CP012040.1"/>
</dbReference>
<dbReference type="Pfam" id="PF01878">
    <property type="entry name" value="EVE"/>
    <property type="match status" value="1"/>
</dbReference>
<dbReference type="EMBL" id="CP012040">
    <property type="protein sequence ID" value="AKP50574.1"/>
    <property type="molecule type" value="Genomic_DNA"/>
</dbReference>
<gene>
    <name evidence="2" type="ORF">CA2015_1125</name>
</gene>
<reference evidence="2 3" key="1">
    <citation type="submission" date="2015-07" db="EMBL/GenBank/DDBJ databases">
        <authorList>
            <person name="Kim K.M."/>
        </authorList>
    </citation>
    <scope>NUCLEOTIDE SEQUENCE [LARGE SCALE GENOMIC DNA]</scope>
    <source>
        <strain evidence="2 3">KCTC 12363</strain>
    </source>
</reference>
<evidence type="ECO:0000313" key="3">
    <source>
        <dbReference type="Proteomes" id="UP000036520"/>
    </source>
</evidence>
<proteinExistence type="predicted"/>
<organism evidence="2 3">
    <name type="scientific">Cyclobacterium amurskyense</name>
    <dbReference type="NCBI Taxonomy" id="320787"/>
    <lineage>
        <taxon>Bacteria</taxon>
        <taxon>Pseudomonadati</taxon>
        <taxon>Bacteroidota</taxon>
        <taxon>Cytophagia</taxon>
        <taxon>Cytophagales</taxon>
        <taxon>Cyclobacteriaceae</taxon>
        <taxon>Cyclobacterium</taxon>
    </lineage>
</organism>
<dbReference type="OrthoDB" id="9791347at2"/>
<dbReference type="AlphaFoldDB" id="A0A0H4P8W0"/>
<dbReference type="SUPFAM" id="SSF88697">
    <property type="entry name" value="PUA domain-like"/>
    <property type="match status" value="1"/>
</dbReference>
<evidence type="ECO:0000313" key="2">
    <source>
        <dbReference type="EMBL" id="AKP50574.1"/>
    </source>
</evidence>
<feature type="domain" description="EVE" evidence="1">
    <location>
        <begin position="3"/>
        <end position="125"/>
    </location>
</feature>
<dbReference type="Gene3D" id="3.10.590.10">
    <property type="entry name" value="ph1033 like domains"/>
    <property type="match status" value="1"/>
</dbReference>
<dbReference type="Proteomes" id="UP000036520">
    <property type="component" value="Chromosome"/>
</dbReference>
<dbReference type="InterPro" id="IPR015947">
    <property type="entry name" value="PUA-like_sf"/>
</dbReference>
<name>A0A0H4P8W0_9BACT</name>
<protein>
    <submittedName>
        <fullName evidence="2">KAP family P-loop domain-containing protein</fullName>
    </submittedName>
</protein>
<keyword evidence="3" id="KW-1185">Reference proteome</keyword>
<dbReference type="STRING" id="320787.CA2015_1125"/>
<evidence type="ECO:0000259" key="1">
    <source>
        <dbReference type="Pfam" id="PF01878"/>
    </source>
</evidence>